<reference evidence="1 2" key="1">
    <citation type="submission" date="2015-08" db="EMBL/GenBank/DDBJ databases">
        <title>Next Generation Sequencing and Analysis of the Genome of Puccinia sorghi L Schw, the Causal Agent of Maize Common Rust.</title>
        <authorList>
            <person name="Rochi L."/>
            <person name="Burguener G."/>
            <person name="Darino M."/>
            <person name="Turjanski A."/>
            <person name="Kreff E."/>
            <person name="Dieguez M.J."/>
            <person name="Sacco F."/>
        </authorList>
    </citation>
    <scope>NUCLEOTIDE SEQUENCE [LARGE SCALE GENOMIC DNA]</scope>
    <source>
        <strain evidence="1 2">RO10H11247</strain>
    </source>
</reference>
<gene>
    <name evidence="1" type="ORF">VP01_29g2</name>
</gene>
<organism evidence="1 2">
    <name type="scientific">Puccinia sorghi</name>
    <dbReference type="NCBI Taxonomy" id="27349"/>
    <lineage>
        <taxon>Eukaryota</taxon>
        <taxon>Fungi</taxon>
        <taxon>Dikarya</taxon>
        <taxon>Basidiomycota</taxon>
        <taxon>Pucciniomycotina</taxon>
        <taxon>Pucciniomycetes</taxon>
        <taxon>Pucciniales</taxon>
        <taxon>Pucciniaceae</taxon>
        <taxon>Puccinia</taxon>
    </lineage>
</organism>
<sequence>MRNESVMLLFCFRLGSMGWIVSDYLIALGYTPLFCGRRRHAGLANEIQEYTIIAIEVVGGFDMTSSNHTQLEQSAPLNMDGEFFLTELAEQPGSKILYRLGTVQANARHAPNDDDLAARQKMNQAVRTIITEACRRGANGIVSLRVEQLFGGRCTASGEAVLLTHC</sequence>
<dbReference type="VEuPathDB" id="FungiDB:VP01_29g2"/>
<evidence type="ECO:0000313" key="2">
    <source>
        <dbReference type="Proteomes" id="UP000037035"/>
    </source>
</evidence>
<protein>
    <submittedName>
        <fullName evidence="1">Uncharacterized protein</fullName>
    </submittedName>
</protein>
<name>A0A0L6V155_9BASI</name>
<dbReference type="AlphaFoldDB" id="A0A0L6V155"/>
<dbReference type="Proteomes" id="UP000037035">
    <property type="component" value="Unassembled WGS sequence"/>
</dbReference>
<accession>A0A0L6V155</accession>
<keyword evidence="2" id="KW-1185">Reference proteome</keyword>
<proteinExistence type="predicted"/>
<evidence type="ECO:0000313" key="1">
    <source>
        <dbReference type="EMBL" id="KNZ54247.1"/>
    </source>
</evidence>
<comment type="caution">
    <text evidence="1">The sequence shown here is derived from an EMBL/GenBank/DDBJ whole genome shotgun (WGS) entry which is preliminary data.</text>
</comment>
<dbReference type="OrthoDB" id="2496332at2759"/>
<dbReference type="EMBL" id="LAVV01007946">
    <property type="protein sequence ID" value="KNZ54247.1"/>
    <property type="molecule type" value="Genomic_DNA"/>
</dbReference>